<feature type="region of interest" description="Disordered" evidence="1">
    <location>
        <begin position="12"/>
        <end position="67"/>
    </location>
</feature>
<keyword evidence="3" id="KW-1185">Reference proteome</keyword>
<gene>
    <name evidence="2" type="ORF">CPLU01_12209</name>
</gene>
<reference evidence="2" key="1">
    <citation type="journal article" date="2020" name="Phytopathology">
        <title>Genome Sequence Resources of Colletotrichum truncatum, C. plurivorum, C. musicola, and C. sojae: Four Species Pathogenic to Soybean (Glycine max).</title>
        <authorList>
            <person name="Rogerio F."/>
            <person name="Boufleur T.R."/>
            <person name="Ciampi-Guillardi M."/>
            <person name="Sukno S.A."/>
            <person name="Thon M.R."/>
            <person name="Massola Junior N.S."/>
            <person name="Baroncelli R."/>
        </authorList>
    </citation>
    <scope>NUCLEOTIDE SEQUENCE</scope>
    <source>
        <strain evidence="2">LFN00145</strain>
    </source>
</reference>
<protein>
    <submittedName>
        <fullName evidence="2">Uncharacterized protein</fullName>
    </submittedName>
</protein>
<evidence type="ECO:0000313" key="3">
    <source>
        <dbReference type="Proteomes" id="UP000654918"/>
    </source>
</evidence>
<dbReference type="Proteomes" id="UP000654918">
    <property type="component" value="Unassembled WGS sequence"/>
</dbReference>
<feature type="compositionally biased region" description="Pro residues" evidence="1">
    <location>
        <begin position="46"/>
        <end position="61"/>
    </location>
</feature>
<dbReference type="AlphaFoldDB" id="A0A8H6JZW1"/>
<accession>A0A8H6JZW1</accession>
<proteinExistence type="predicted"/>
<evidence type="ECO:0000313" key="2">
    <source>
        <dbReference type="EMBL" id="KAF6822145.1"/>
    </source>
</evidence>
<comment type="caution">
    <text evidence="2">The sequence shown here is derived from an EMBL/GenBank/DDBJ whole genome shotgun (WGS) entry which is preliminary data.</text>
</comment>
<sequence>MGMPIAQTFHVIDNRRTEGSRGHGGEVISPQNAPAGRRFLDDGGEIPPPIARPPASRPSPPGGKNKIPSFSFLFQYPPLPNITSINLRSQAAATTAMGGECRCAAASGERCARRMISSAVPGWAA</sequence>
<name>A0A8H6JZW1_9PEZI</name>
<organism evidence="2 3">
    <name type="scientific">Colletotrichum plurivorum</name>
    <dbReference type="NCBI Taxonomy" id="2175906"/>
    <lineage>
        <taxon>Eukaryota</taxon>
        <taxon>Fungi</taxon>
        <taxon>Dikarya</taxon>
        <taxon>Ascomycota</taxon>
        <taxon>Pezizomycotina</taxon>
        <taxon>Sordariomycetes</taxon>
        <taxon>Hypocreomycetidae</taxon>
        <taxon>Glomerellales</taxon>
        <taxon>Glomerellaceae</taxon>
        <taxon>Colletotrichum</taxon>
        <taxon>Colletotrichum orchidearum species complex</taxon>
    </lineage>
</organism>
<feature type="compositionally biased region" description="Basic and acidic residues" evidence="1">
    <location>
        <begin position="12"/>
        <end position="24"/>
    </location>
</feature>
<dbReference type="EMBL" id="WIGO01000245">
    <property type="protein sequence ID" value="KAF6822145.1"/>
    <property type="molecule type" value="Genomic_DNA"/>
</dbReference>
<evidence type="ECO:0000256" key="1">
    <source>
        <dbReference type="SAM" id="MobiDB-lite"/>
    </source>
</evidence>